<dbReference type="GO" id="GO:0005739">
    <property type="term" value="C:mitochondrion"/>
    <property type="evidence" value="ECO:0007669"/>
    <property type="project" value="TreeGrafter"/>
</dbReference>
<dbReference type="PROSITE" id="PS51819">
    <property type="entry name" value="VOC"/>
    <property type="match status" value="1"/>
</dbReference>
<accession>A0A2K3QFI5</accession>
<keyword evidence="4" id="KW-1185">Reference proteome</keyword>
<sequence>MASPNKVNLSRMVYVVYGHPDLAAFEKFAEDFGFAFAERSADGHLYLRGYGIDQYIYIAFQTALGKPKEFLGAGFMARTSEDFERACKMDGAQLVDISGRPGGGKMVRIPDPNGFAVEVVFGQQERSVPKQGISHVVDGQPNVNLAMEKPRKGVFNRFNPGPAMIHKLGHFGYSTDNHAATSAWYSGNFNFKATDIVHKPGDRSAEILSFYHLDLGEEYSDHHCLLLSIHWGPGKSGTSVHHSSFEVEDVDTQMMGHKYLTDKGYRQMWGVGRHVIGSQIFDYWYDPTGFAIEHYSDSDVVNQDTPTCYQSDTPGSIWGPSTPATWD</sequence>
<dbReference type="SUPFAM" id="SSF54593">
    <property type="entry name" value="Glyoxalase/Bleomycin resistance protein/Dihydroxybiphenyl dioxygenase"/>
    <property type="match status" value="1"/>
</dbReference>
<dbReference type="PANTHER" id="PTHR43048:SF3">
    <property type="entry name" value="METHYLMALONYL-COA EPIMERASE, MITOCHONDRIAL"/>
    <property type="match status" value="1"/>
</dbReference>
<keyword evidence="1" id="KW-0479">Metal-binding</keyword>
<dbReference type="InterPro" id="IPR029068">
    <property type="entry name" value="Glyas_Bleomycin-R_OHBP_Dase"/>
</dbReference>
<reference evidence="3 4" key="1">
    <citation type="submission" date="2017-08" db="EMBL/GenBank/DDBJ databases">
        <title>Harnessing the power of phylogenomics to disentangle the directionality and signatures of interkingdom host jumping in the parasitic fungal genus Tolypocladium.</title>
        <authorList>
            <person name="Quandt C.A."/>
            <person name="Patterson W."/>
            <person name="Spatafora J.W."/>
        </authorList>
    </citation>
    <scope>NUCLEOTIDE SEQUENCE [LARGE SCALE GENOMIC DNA]</scope>
    <source>
        <strain evidence="3 4">CBS 113982</strain>
    </source>
</reference>
<dbReference type="EMBL" id="NRSZ01000575">
    <property type="protein sequence ID" value="PNY26273.1"/>
    <property type="molecule type" value="Genomic_DNA"/>
</dbReference>
<dbReference type="STRING" id="45235.A0A2K3QFI5"/>
<dbReference type="OrthoDB" id="3360610at2759"/>
<dbReference type="Gene3D" id="3.10.180.10">
    <property type="entry name" value="2,3-Dihydroxybiphenyl 1,2-Dioxygenase, domain 1"/>
    <property type="match status" value="2"/>
</dbReference>
<dbReference type="Proteomes" id="UP000236621">
    <property type="component" value="Unassembled WGS sequence"/>
</dbReference>
<evidence type="ECO:0000313" key="4">
    <source>
        <dbReference type="Proteomes" id="UP000236621"/>
    </source>
</evidence>
<organism evidence="3 4">
    <name type="scientific">Tolypocladium capitatum</name>
    <dbReference type="NCBI Taxonomy" id="45235"/>
    <lineage>
        <taxon>Eukaryota</taxon>
        <taxon>Fungi</taxon>
        <taxon>Dikarya</taxon>
        <taxon>Ascomycota</taxon>
        <taxon>Pezizomycotina</taxon>
        <taxon>Sordariomycetes</taxon>
        <taxon>Hypocreomycetidae</taxon>
        <taxon>Hypocreales</taxon>
        <taxon>Ophiocordycipitaceae</taxon>
        <taxon>Tolypocladium</taxon>
    </lineage>
</organism>
<dbReference type="GO" id="GO:0046491">
    <property type="term" value="P:L-methylmalonyl-CoA metabolic process"/>
    <property type="evidence" value="ECO:0007669"/>
    <property type="project" value="TreeGrafter"/>
</dbReference>
<gene>
    <name evidence="3" type="ORF">TCAP_03795</name>
</gene>
<dbReference type="GO" id="GO:0004493">
    <property type="term" value="F:methylmalonyl-CoA epimerase activity"/>
    <property type="evidence" value="ECO:0007669"/>
    <property type="project" value="TreeGrafter"/>
</dbReference>
<feature type="domain" description="VOC" evidence="2">
    <location>
        <begin position="167"/>
        <end position="297"/>
    </location>
</feature>
<dbReference type="AlphaFoldDB" id="A0A2K3QFI5"/>
<proteinExistence type="predicted"/>
<dbReference type="PANTHER" id="PTHR43048">
    <property type="entry name" value="METHYLMALONYL-COA EPIMERASE"/>
    <property type="match status" value="1"/>
</dbReference>
<evidence type="ECO:0000259" key="2">
    <source>
        <dbReference type="PROSITE" id="PS51819"/>
    </source>
</evidence>
<dbReference type="InterPro" id="IPR004360">
    <property type="entry name" value="Glyas_Fos-R_dOase_dom"/>
</dbReference>
<evidence type="ECO:0000256" key="1">
    <source>
        <dbReference type="ARBA" id="ARBA00022723"/>
    </source>
</evidence>
<evidence type="ECO:0000313" key="3">
    <source>
        <dbReference type="EMBL" id="PNY26273.1"/>
    </source>
</evidence>
<name>A0A2K3QFI5_9HYPO</name>
<dbReference type="InterPro" id="IPR051785">
    <property type="entry name" value="MMCE/EMCE_epimerase"/>
</dbReference>
<dbReference type="InterPro" id="IPR037523">
    <property type="entry name" value="VOC_core"/>
</dbReference>
<comment type="caution">
    <text evidence="3">The sequence shown here is derived from an EMBL/GenBank/DDBJ whole genome shotgun (WGS) entry which is preliminary data.</text>
</comment>
<dbReference type="GO" id="GO:0046872">
    <property type="term" value="F:metal ion binding"/>
    <property type="evidence" value="ECO:0007669"/>
    <property type="project" value="UniProtKB-KW"/>
</dbReference>
<dbReference type="Pfam" id="PF00903">
    <property type="entry name" value="Glyoxalase"/>
    <property type="match status" value="1"/>
</dbReference>
<protein>
    <recommendedName>
        <fullName evidence="2">VOC domain-containing protein</fullName>
    </recommendedName>
</protein>